<evidence type="ECO:0000256" key="1">
    <source>
        <dbReference type="SAM" id="SignalP"/>
    </source>
</evidence>
<dbReference type="AlphaFoldDB" id="A0A0W0F4W8"/>
<evidence type="ECO:0000313" key="3">
    <source>
        <dbReference type="Proteomes" id="UP000054988"/>
    </source>
</evidence>
<gene>
    <name evidence="2" type="ORF">WG66_16045</name>
</gene>
<sequence>MSTRSLQRTSNNLGMWFWILALIVSGVSTFRQEPSLVMGFAGPCLRQGLRPQVLGGFLGMLDRVDQDMTISLYFQAIPKVHGSLSGTAKAAEICFWWNVVPQFDIIRLKLRLSSGFRGIMDLPPPSR</sequence>
<protein>
    <submittedName>
        <fullName evidence="2">Uncharacterized protein</fullName>
    </submittedName>
</protein>
<organism evidence="2 3">
    <name type="scientific">Moniliophthora roreri</name>
    <name type="common">Frosty pod rot fungus</name>
    <name type="synonym">Monilia roreri</name>
    <dbReference type="NCBI Taxonomy" id="221103"/>
    <lineage>
        <taxon>Eukaryota</taxon>
        <taxon>Fungi</taxon>
        <taxon>Dikarya</taxon>
        <taxon>Basidiomycota</taxon>
        <taxon>Agaricomycotina</taxon>
        <taxon>Agaricomycetes</taxon>
        <taxon>Agaricomycetidae</taxon>
        <taxon>Agaricales</taxon>
        <taxon>Marasmiineae</taxon>
        <taxon>Marasmiaceae</taxon>
        <taxon>Moniliophthora</taxon>
    </lineage>
</organism>
<accession>A0A0W0F4W8</accession>
<proteinExistence type="predicted"/>
<feature type="signal peptide" evidence="1">
    <location>
        <begin position="1"/>
        <end position="29"/>
    </location>
</feature>
<dbReference type="EMBL" id="LATX01002330">
    <property type="protein sequence ID" value="KTB31365.1"/>
    <property type="molecule type" value="Genomic_DNA"/>
</dbReference>
<dbReference type="Proteomes" id="UP000054988">
    <property type="component" value="Unassembled WGS sequence"/>
</dbReference>
<comment type="caution">
    <text evidence="2">The sequence shown here is derived from an EMBL/GenBank/DDBJ whole genome shotgun (WGS) entry which is preliminary data.</text>
</comment>
<feature type="chain" id="PRO_5006901455" evidence="1">
    <location>
        <begin position="30"/>
        <end position="127"/>
    </location>
</feature>
<name>A0A0W0F4W8_MONRR</name>
<keyword evidence="1" id="KW-0732">Signal</keyword>
<reference evidence="2 3" key="1">
    <citation type="submission" date="2015-12" db="EMBL/GenBank/DDBJ databases">
        <title>Draft genome sequence of Moniliophthora roreri, the causal agent of frosty pod rot of cacao.</title>
        <authorList>
            <person name="Aime M.C."/>
            <person name="Diaz-Valderrama J.R."/>
            <person name="Kijpornyongpan T."/>
            <person name="Phillips-Mora W."/>
        </authorList>
    </citation>
    <scope>NUCLEOTIDE SEQUENCE [LARGE SCALE GENOMIC DNA]</scope>
    <source>
        <strain evidence="2 3">MCA 2952</strain>
    </source>
</reference>
<evidence type="ECO:0000313" key="2">
    <source>
        <dbReference type="EMBL" id="KTB31365.1"/>
    </source>
</evidence>